<dbReference type="GO" id="GO:0005829">
    <property type="term" value="C:cytosol"/>
    <property type="evidence" value="ECO:0007669"/>
    <property type="project" value="TreeGrafter"/>
</dbReference>
<dbReference type="GO" id="GO:0006508">
    <property type="term" value="P:proteolysis"/>
    <property type="evidence" value="ECO:0007669"/>
    <property type="project" value="UniProtKB-KW"/>
</dbReference>
<comment type="similarity">
    <text evidence="1">Belongs to the peptidase U62 family.</text>
</comment>
<dbReference type="GO" id="GO:0008237">
    <property type="term" value="F:metallopeptidase activity"/>
    <property type="evidence" value="ECO:0007669"/>
    <property type="project" value="UniProtKB-KW"/>
</dbReference>
<dbReference type="AlphaFoldDB" id="A0A2N1PK28"/>
<keyword evidence="2" id="KW-0645">Protease</keyword>
<dbReference type="Pfam" id="PF19289">
    <property type="entry name" value="PmbA_TldD_3rd"/>
    <property type="match status" value="1"/>
</dbReference>
<evidence type="ECO:0000256" key="1">
    <source>
        <dbReference type="ARBA" id="ARBA00005836"/>
    </source>
</evidence>
<keyword evidence="3" id="KW-0378">Hydrolase</keyword>
<dbReference type="SUPFAM" id="SSF111283">
    <property type="entry name" value="Putative modulator of DNA gyrase, PmbA/TldD"/>
    <property type="match status" value="1"/>
</dbReference>
<dbReference type="InterPro" id="IPR051463">
    <property type="entry name" value="Peptidase_U62_metallo"/>
</dbReference>
<dbReference type="InterPro" id="IPR035068">
    <property type="entry name" value="TldD/PmbA_N"/>
</dbReference>
<reference evidence="8 9" key="1">
    <citation type="journal article" date="2017" name="ISME J.">
        <title>Potential for microbial H2 and metal transformations associated with novel bacteria and archaea in deep terrestrial subsurface sediments.</title>
        <authorList>
            <person name="Hernsdorf A.W."/>
            <person name="Amano Y."/>
            <person name="Miyakawa K."/>
            <person name="Ise K."/>
            <person name="Suzuki Y."/>
            <person name="Anantharaman K."/>
            <person name="Probst A."/>
            <person name="Burstein D."/>
            <person name="Thomas B.C."/>
            <person name="Banfield J.F."/>
        </authorList>
    </citation>
    <scope>NUCLEOTIDE SEQUENCE [LARGE SCALE GENOMIC DNA]</scope>
    <source>
        <strain evidence="8">HGW-Wallbacteria-1</strain>
    </source>
</reference>
<dbReference type="InterPro" id="IPR045569">
    <property type="entry name" value="Metalloprtase-TldD/E_C"/>
</dbReference>
<feature type="domain" description="Metalloprotease TldD/E N-terminal" evidence="5">
    <location>
        <begin position="28"/>
        <end position="86"/>
    </location>
</feature>
<dbReference type="InterPro" id="IPR036059">
    <property type="entry name" value="TldD/PmbA_sf"/>
</dbReference>
<dbReference type="PANTHER" id="PTHR30624:SF4">
    <property type="entry name" value="METALLOPROTEASE TLDD"/>
    <property type="match status" value="1"/>
</dbReference>
<dbReference type="Pfam" id="PF01523">
    <property type="entry name" value="PmbA_TldD_1st"/>
    <property type="match status" value="1"/>
</dbReference>
<evidence type="ECO:0000259" key="7">
    <source>
        <dbReference type="Pfam" id="PF19290"/>
    </source>
</evidence>
<name>A0A2N1PK28_9BACT</name>
<dbReference type="InterPro" id="IPR002510">
    <property type="entry name" value="Metalloprtase-TldD/E_N"/>
</dbReference>
<dbReference type="EMBL" id="PGXC01000037">
    <property type="protein sequence ID" value="PKK88694.1"/>
    <property type="molecule type" value="Genomic_DNA"/>
</dbReference>
<comment type="caution">
    <text evidence="8">The sequence shown here is derived from an EMBL/GenBank/DDBJ whole genome shotgun (WGS) entry which is preliminary data.</text>
</comment>
<organism evidence="8 9">
    <name type="scientific">Candidatus Wallbacteria bacterium HGW-Wallbacteria-1</name>
    <dbReference type="NCBI Taxonomy" id="2013854"/>
    <lineage>
        <taxon>Bacteria</taxon>
        <taxon>Candidatus Walliibacteriota</taxon>
    </lineage>
</organism>
<feature type="domain" description="Metalloprotease TldD/E C-terminal" evidence="6">
    <location>
        <begin position="235"/>
        <end position="467"/>
    </location>
</feature>
<keyword evidence="4" id="KW-0482">Metalloprotease</keyword>
<dbReference type="Gene3D" id="3.30.2290.10">
    <property type="entry name" value="PmbA/TldD superfamily"/>
    <property type="match status" value="1"/>
</dbReference>
<dbReference type="InterPro" id="IPR025502">
    <property type="entry name" value="TldD"/>
</dbReference>
<evidence type="ECO:0000259" key="6">
    <source>
        <dbReference type="Pfam" id="PF19289"/>
    </source>
</evidence>
<dbReference type="Pfam" id="PF19290">
    <property type="entry name" value="PmbA_TldD_2nd"/>
    <property type="match status" value="1"/>
</dbReference>
<evidence type="ECO:0000259" key="5">
    <source>
        <dbReference type="Pfam" id="PF01523"/>
    </source>
</evidence>
<accession>A0A2N1PK28</accession>
<evidence type="ECO:0000256" key="4">
    <source>
        <dbReference type="ARBA" id="ARBA00023049"/>
    </source>
</evidence>
<evidence type="ECO:0000256" key="2">
    <source>
        <dbReference type="ARBA" id="ARBA00022670"/>
    </source>
</evidence>
<evidence type="ECO:0000313" key="8">
    <source>
        <dbReference type="EMBL" id="PKK88694.1"/>
    </source>
</evidence>
<gene>
    <name evidence="8" type="ORF">CVV64_17785</name>
</gene>
<evidence type="ECO:0000256" key="3">
    <source>
        <dbReference type="ARBA" id="ARBA00022801"/>
    </source>
</evidence>
<dbReference type="Proteomes" id="UP000233256">
    <property type="component" value="Unassembled WGS sequence"/>
</dbReference>
<evidence type="ECO:0000313" key="9">
    <source>
        <dbReference type="Proteomes" id="UP000233256"/>
    </source>
</evidence>
<protein>
    <submittedName>
        <fullName evidence="8">Peptidase C69</fullName>
    </submittedName>
</protein>
<feature type="domain" description="Metalloprotease TldD/E central" evidence="7">
    <location>
        <begin position="120"/>
        <end position="228"/>
    </location>
</feature>
<dbReference type="InterPro" id="IPR045570">
    <property type="entry name" value="Metalloprtase-TldD/E_cen_dom"/>
</dbReference>
<dbReference type="PIRSF" id="PIRSF004919">
    <property type="entry name" value="TldD"/>
    <property type="match status" value="1"/>
</dbReference>
<proteinExistence type="inferred from homology"/>
<sequence>MRFDSIIPPELAHDIIVRAMATGATFGEIFLEDKRTSTIALSDSKVKRNIHGHVYGAGIRIFFGSQSVYGFTSDLSRESLAEVADMVAGAHSLPDLVEPLVFRRDNHGKEYEHLHSIMEDPFSIAAAEKIEFLKAMDSAARDVSPFIEQVDAAIGESSQRVEIFNSEGVHVQDIRTYTRPFVSVIASRNGQKQTGSESPGVHGGYEFVRSLNPVSLAKSASDRAVLMLDADYAPSGKFPVVIDNGFGGVIFHEACGHALEAQSIARKASIFVGKMGEQIAHECVSAVDDGTIGNAWGSSLYDDEGSPTQRTLLIDRGILKSYMVDKLNGLRIDTASTGSGRRESYMFAPTSRMRNTFILPGPHSLGELISNVSDGIYAAKMGGGSVTPATGEFNFAVTEGYLIKNGAIDRPVRGATLVGNGSDILKKIVMVGKDLDMAQGMCGSSSGSVPTCVGQPPILVSEIVVGGRK</sequence>
<dbReference type="PANTHER" id="PTHR30624">
    <property type="entry name" value="UNCHARACTERIZED PROTEIN TLDD AND PMBA"/>
    <property type="match status" value="1"/>
</dbReference>